<dbReference type="HAMAP" id="MF_01973">
    <property type="entry name" value="lon_bact"/>
    <property type="match status" value="1"/>
</dbReference>
<feature type="domain" description="Lon N-terminal" evidence="17">
    <location>
        <begin position="24"/>
        <end position="218"/>
    </location>
</feature>
<keyword evidence="4 10" id="KW-0547">Nucleotide-binding</keyword>
<dbReference type="InterPro" id="IPR020568">
    <property type="entry name" value="Ribosomal_Su5_D2-typ_SF"/>
</dbReference>
<dbReference type="SUPFAM" id="SSF54211">
    <property type="entry name" value="Ribosomal protein S5 domain 2-like"/>
    <property type="match status" value="1"/>
</dbReference>
<dbReference type="Gene3D" id="2.30.130.40">
    <property type="entry name" value="LON domain-like"/>
    <property type="match status" value="1"/>
</dbReference>
<evidence type="ECO:0000259" key="16">
    <source>
        <dbReference type="PROSITE" id="PS51786"/>
    </source>
</evidence>
<dbReference type="InterPro" id="IPR003593">
    <property type="entry name" value="AAA+_ATPase"/>
</dbReference>
<dbReference type="GO" id="GO:0034605">
    <property type="term" value="P:cellular response to heat"/>
    <property type="evidence" value="ECO:0007669"/>
    <property type="project" value="UniProtKB-UniRule"/>
</dbReference>
<evidence type="ECO:0000256" key="12">
    <source>
        <dbReference type="PIRSR" id="PIRSR001174-1"/>
    </source>
</evidence>
<dbReference type="InterPro" id="IPR027417">
    <property type="entry name" value="P-loop_NTPase"/>
</dbReference>
<dbReference type="InterPro" id="IPR015947">
    <property type="entry name" value="PUA-like_sf"/>
</dbReference>
<comment type="catalytic activity">
    <reaction evidence="9 10 11 14">
        <text>Hydrolysis of proteins in presence of ATP.</text>
        <dbReference type="EC" id="3.4.21.53"/>
    </reaction>
</comment>
<dbReference type="InterPro" id="IPR054594">
    <property type="entry name" value="Lon_lid"/>
</dbReference>
<dbReference type="SMART" id="SM00382">
    <property type="entry name" value="AAA"/>
    <property type="match status" value="1"/>
</dbReference>
<dbReference type="GO" id="GO:0005524">
    <property type="term" value="F:ATP binding"/>
    <property type="evidence" value="ECO:0007669"/>
    <property type="project" value="UniProtKB-UniRule"/>
</dbReference>
<dbReference type="Gene3D" id="3.30.230.10">
    <property type="match status" value="1"/>
</dbReference>
<dbReference type="InterPro" id="IPR008269">
    <property type="entry name" value="Lon_proteolytic"/>
</dbReference>
<dbReference type="PROSITE" id="PS01046">
    <property type="entry name" value="LON_SER"/>
    <property type="match status" value="1"/>
</dbReference>
<comment type="subcellular location">
    <subcellularLocation>
        <location evidence="1 10 11">Cytoplasm</location>
    </subcellularLocation>
</comment>
<dbReference type="InterPro" id="IPR014721">
    <property type="entry name" value="Ribsml_uS5_D2-typ_fold_subgr"/>
</dbReference>
<keyword evidence="7 10" id="KW-0067">ATP-binding</keyword>
<dbReference type="GO" id="GO:0005737">
    <property type="term" value="C:cytoplasm"/>
    <property type="evidence" value="ECO:0007669"/>
    <property type="project" value="UniProtKB-SubCell"/>
</dbReference>
<dbReference type="InterPro" id="IPR046336">
    <property type="entry name" value="Lon_prtase_N_sf"/>
</dbReference>
<evidence type="ECO:0000256" key="2">
    <source>
        <dbReference type="ARBA" id="ARBA00022490"/>
    </source>
</evidence>
<dbReference type="Gene3D" id="1.10.8.60">
    <property type="match status" value="1"/>
</dbReference>
<comment type="subunit">
    <text evidence="10 11">Homohexamer. Organized in a ring with a central cavity.</text>
</comment>
<evidence type="ECO:0000256" key="4">
    <source>
        <dbReference type="ARBA" id="ARBA00022741"/>
    </source>
</evidence>
<protein>
    <recommendedName>
        <fullName evidence="10 11">Lon protease</fullName>
        <ecNumber evidence="10 11">3.4.21.53</ecNumber>
    </recommendedName>
    <alternativeName>
        <fullName evidence="10">ATP-dependent protease La</fullName>
    </alternativeName>
</protein>
<evidence type="ECO:0000259" key="17">
    <source>
        <dbReference type="PROSITE" id="PS51787"/>
    </source>
</evidence>
<comment type="similarity">
    <text evidence="10 11 14 15">Belongs to the peptidase S16 family.</text>
</comment>
<keyword evidence="2 10" id="KW-0963">Cytoplasm</keyword>
<dbReference type="InterPro" id="IPR003959">
    <property type="entry name" value="ATPase_AAA_core"/>
</dbReference>
<dbReference type="Gene3D" id="1.20.58.1480">
    <property type="match status" value="1"/>
</dbReference>
<evidence type="ECO:0000313" key="19">
    <source>
        <dbReference type="Proteomes" id="UP000297693"/>
    </source>
</evidence>
<comment type="caution">
    <text evidence="18">The sequence shown here is derived from an EMBL/GenBank/DDBJ whole genome shotgun (WGS) entry which is preliminary data.</text>
</comment>
<dbReference type="OrthoDB" id="9803599at2"/>
<dbReference type="FunFam" id="3.40.50.300:FF:000021">
    <property type="entry name" value="Lon protease homolog"/>
    <property type="match status" value="1"/>
</dbReference>
<dbReference type="GO" id="GO:0004176">
    <property type="term" value="F:ATP-dependent peptidase activity"/>
    <property type="evidence" value="ECO:0007669"/>
    <property type="project" value="UniProtKB-UniRule"/>
</dbReference>
<evidence type="ECO:0000256" key="7">
    <source>
        <dbReference type="ARBA" id="ARBA00022840"/>
    </source>
</evidence>
<evidence type="ECO:0000256" key="13">
    <source>
        <dbReference type="PIRSR" id="PIRSR001174-2"/>
    </source>
</evidence>
<dbReference type="Pfam" id="PF02190">
    <property type="entry name" value="LON_substr_bdg"/>
    <property type="match status" value="1"/>
</dbReference>
<dbReference type="AlphaFoldDB" id="A0A4R9JY22"/>
<dbReference type="SUPFAM" id="SSF52540">
    <property type="entry name" value="P-loop containing nucleoside triphosphate hydrolases"/>
    <property type="match status" value="1"/>
</dbReference>
<dbReference type="GO" id="GO:0016887">
    <property type="term" value="F:ATP hydrolysis activity"/>
    <property type="evidence" value="ECO:0007669"/>
    <property type="project" value="UniProtKB-UniRule"/>
</dbReference>
<keyword evidence="3 10" id="KW-0645">Protease</keyword>
<evidence type="ECO:0000256" key="10">
    <source>
        <dbReference type="HAMAP-Rule" id="MF_01973"/>
    </source>
</evidence>
<dbReference type="Pfam" id="PF22667">
    <property type="entry name" value="Lon_lid"/>
    <property type="match status" value="1"/>
</dbReference>
<name>A0A4R9JY22_9LEPT</name>
<dbReference type="InterPro" id="IPR004815">
    <property type="entry name" value="Lon_bac/euk-typ"/>
</dbReference>
<evidence type="ECO:0000256" key="1">
    <source>
        <dbReference type="ARBA" id="ARBA00004496"/>
    </source>
</evidence>
<dbReference type="Proteomes" id="UP000297693">
    <property type="component" value="Unassembled WGS sequence"/>
</dbReference>
<accession>A0A4R9JY22</accession>
<evidence type="ECO:0000313" key="18">
    <source>
        <dbReference type="EMBL" id="TGL57085.1"/>
    </source>
</evidence>
<evidence type="ECO:0000256" key="11">
    <source>
        <dbReference type="PIRNR" id="PIRNR001174"/>
    </source>
</evidence>
<evidence type="ECO:0000256" key="6">
    <source>
        <dbReference type="ARBA" id="ARBA00022825"/>
    </source>
</evidence>
<evidence type="ECO:0000256" key="9">
    <source>
        <dbReference type="ARBA" id="ARBA00050665"/>
    </source>
</evidence>
<dbReference type="GO" id="GO:0043565">
    <property type="term" value="F:sequence-specific DNA binding"/>
    <property type="evidence" value="ECO:0007669"/>
    <property type="project" value="UniProtKB-UniRule"/>
</dbReference>
<evidence type="ECO:0000256" key="15">
    <source>
        <dbReference type="RuleBase" id="RU000591"/>
    </source>
</evidence>
<dbReference type="InterPro" id="IPR008268">
    <property type="entry name" value="Peptidase_S16_AS"/>
</dbReference>
<gene>
    <name evidence="10 18" type="primary">lon</name>
    <name evidence="18" type="ORF">EHQ58_14930</name>
</gene>
<dbReference type="PROSITE" id="PS51786">
    <property type="entry name" value="LON_PROTEOLYTIC"/>
    <property type="match status" value="1"/>
</dbReference>
<dbReference type="EC" id="3.4.21.53" evidence="10 11"/>
<dbReference type="SUPFAM" id="SSF88697">
    <property type="entry name" value="PUA domain-like"/>
    <property type="match status" value="1"/>
</dbReference>
<keyword evidence="5 10" id="KW-0378">Hydrolase</keyword>
<dbReference type="PIRSF" id="PIRSF001174">
    <property type="entry name" value="Lon_proteas"/>
    <property type="match status" value="1"/>
</dbReference>
<keyword evidence="6 10" id="KW-0720">Serine protease</keyword>
<dbReference type="InterPro" id="IPR027065">
    <property type="entry name" value="Lon_Prtase"/>
</dbReference>
<comment type="function">
    <text evidence="10">ATP-dependent serine protease that mediates the selective degradation of mutant and abnormal proteins as well as certain short-lived regulatory proteins. Required for cellular homeostasis and for survival from DNA damage and developmental changes induced by stress. Degrades polypeptides processively to yield small peptide fragments that are 5 to 10 amino acids long. Binds to DNA in a double-stranded, site-specific manner.</text>
</comment>
<evidence type="ECO:0000256" key="3">
    <source>
        <dbReference type="ARBA" id="ARBA00022670"/>
    </source>
</evidence>
<dbReference type="Pfam" id="PF00004">
    <property type="entry name" value="AAA"/>
    <property type="match status" value="1"/>
</dbReference>
<proteinExistence type="evidence at transcript level"/>
<sequence length="795" mass="89750">MDQNDSWESPTKLVRIEDALPKQIFLLPIKVRPVFPGIITPLIVPAGRFIPSIEETTKGAGFVGLILLKDDESETPSEDNIYQVGVMARILKKINLPDGGMNILVNTMQRFQIEKITHKNPFLMANVSYPKEEAGTSKNNIKALMRTLLILTKELAQNNPLFTEDMKLTMMNVNEPGKMSDFVCSILNLEKEEYQSVIEAITLNDRLEKVLLFLKKEIELVVLQRKIQDQINDKIDNQQRQFFLREQLKAIQQELGIGEDKSEIKYDKLLERLKSIPVPEEVIKEVEREVDKIKNTDPIGSDYNVIRNYLDLVEALPWEEPKPKEINILHAKKILNRDHYKLEDVKERILEYLAVRKLNPHSRGTILCLVGPPGVGKTSIAKSIAEAIGRKYFRFSVGGVRDEAEIKGHRRTYIGAMPGKIINALKISKERDPVILLDEIDKMSQGFQGDPQSALLEVLDPEQNGTFRDHYLDLPFDLSQVFFIATANTYEPIPRVLLDRMEVIQLSGYITEEKVQIFEKYLWKKIFEKNGLKADSFSMKKEAIVHLINSYSRESGLRGLEKTFDKLVRKLALKQVLKEKYSKEIREKDLLENLGPPPFVDDRMTIPSVPGTALGLAWTSAGGSTLLIEAVFVPGKGGILLTGQMGKMMEESANIALSFIKNYLKDDSIFDKKSVHLHVPDGATPKDGPSAGVTMATALFSLAQHTTVAPGFGMTGELTLTGEVLAIGGLREKIVAAKRVGIKKIIFPKDNEKAFQEIPDYVKRGVKFFPVTTFEEVVLLMFPKIKKTLLKNKNK</sequence>
<evidence type="ECO:0000256" key="5">
    <source>
        <dbReference type="ARBA" id="ARBA00022801"/>
    </source>
</evidence>
<dbReference type="Gene3D" id="3.40.50.300">
    <property type="entry name" value="P-loop containing nucleotide triphosphate hydrolases"/>
    <property type="match status" value="1"/>
</dbReference>
<dbReference type="GO" id="GO:0004252">
    <property type="term" value="F:serine-type endopeptidase activity"/>
    <property type="evidence" value="ECO:0007669"/>
    <property type="project" value="UniProtKB-UniRule"/>
</dbReference>
<dbReference type="PROSITE" id="PS51787">
    <property type="entry name" value="LON_N"/>
    <property type="match status" value="1"/>
</dbReference>
<dbReference type="Gene3D" id="1.20.5.5270">
    <property type="match status" value="1"/>
</dbReference>
<dbReference type="PANTHER" id="PTHR43718:SF2">
    <property type="entry name" value="LON PROTEASE HOMOLOG, MITOCHONDRIAL"/>
    <property type="match status" value="1"/>
</dbReference>
<dbReference type="InterPro" id="IPR027543">
    <property type="entry name" value="Lon_bac"/>
</dbReference>
<dbReference type="NCBIfam" id="TIGR00763">
    <property type="entry name" value="lon"/>
    <property type="match status" value="1"/>
</dbReference>
<dbReference type="PRINTS" id="PR00830">
    <property type="entry name" value="ENDOLAPTASE"/>
</dbReference>
<feature type="active site" evidence="10 12">
    <location>
        <position position="733"/>
    </location>
</feature>
<dbReference type="InterPro" id="IPR003111">
    <property type="entry name" value="Lon_prtase_N"/>
</dbReference>
<dbReference type="SMART" id="SM00464">
    <property type="entry name" value="LON"/>
    <property type="match status" value="1"/>
</dbReference>
<feature type="binding site" evidence="10 13">
    <location>
        <begin position="371"/>
        <end position="378"/>
    </location>
    <ligand>
        <name>ATP</name>
        <dbReference type="ChEBI" id="CHEBI:30616"/>
    </ligand>
</feature>
<comment type="induction">
    <text evidence="10">By heat shock.</text>
</comment>
<feature type="domain" description="Lon proteolytic" evidence="16">
    <location>
        <begin position="607"/>
        <end position="784"/>
    </location>
</feature>
<dbReference type="PANTHER" id="PTHR43718">
    <property type="entry name" value="LON PROTEASE"/>
    <property type="match status" value="1"/>
</dbReference>
<dbReference type="Pfam" id="PF05362">
    <property type="entry name" value="Lon_C"/>
    <property type="match status" value="1"/>
</dbReference>
<feature type="active site" evidence="10 12">
    <location>
        <position position="690"/>
    </location>
</feature>
<dbReference type="EMBL" id="RQGD01000039">
    <property type="protein sequence ID" value="TGL57085.1"/>
    <property type="molecule type" value="Genomic_DNA"/>
</dbReference>
<keyword evidence="8 10" id="KW-0346">Stress response</keyword>
<evidence type="ECO:0000256" key="14">
    <source>
        <dbReference type="PROSITE-ProRule" id="PRU01122"/>
    </source>
</evidence>
<dbReference type="CDD" id="cd19500">
    <property type="entry name" value="RecA-like_Lon"/>
    <property type="match status" value="1"/>
</dbReference>
<evidence type="ECO:0000256" key="8">
    <source>
        <dbReference type="ARBA" id="ARBA00023016"/>
    </source>
</evidence>
<dbReference type="RefSeq" id="WP_135624713.1">
    <property type="nucleotide sequence ID" value="NZ_RQGD01000039.1"/>
</dbReference>
<reference evidence="18" key="1">
    <citation type="journal article" date="2019" name="PLoS Negl. Trop. Dis.">
        <title>Revisiting the worldwide diversity of Leptospira species in the environment.</title>
        <authorList>
            <person name="Vincent A.T."/>
            <person name="Schiettekatte O."/>
            <person name="Bourhy P."/>
            <person name="Veyrier F.J."/>
            <person name="Picardeau M."/>
        </authorList>
    </citation>
    <scope>NUCLEOTIDE SEQUENCE [LARGE SCALE GENOMIC DNA]</scope>
    <source>
        <strain evidence="18">201702476</strain>
    </source>
</reference>
<organism evidence="18 19">
    <name type="scientific">Leptospira ognonensis</name>
    <dbReference type="NCBI Taxonomy" id="2484945"/>
    <lineage>
        <taxon>Bacteria</taxon>
        <taxon>Pseudomonadati</taxon>
        <taxon>Spirochaetota</taxon>
        <taxon>Spirochaetia</taxon>
        <taxon>Leptospirales</taxon>
        <taxon>Leptospiraceae</taxon>
        <taxon>Leptospira</taxon>
    </lineage>
</organism>
<keyword evidence="19" id="KW-1185">Reference proteome</keyword>
<dbReference type="GO" id="GO:0006515">
    <property type="term" value="P:protein quality control for misfolded or incompletely synthesized proteins"/>
    <property type="evidence" value="ECO:0007669"/>
    <property type="project" value="UniProtKB-UniRule"/>
</dbReference>